<organism evidence="2 3">
    <name type="scientific">Steinernema hermaphroditum</name>
    <dbReference type="NCBI Taxonomy" id="289476"/>
    <lineage>
        <taxon>Eukaryota</taxon>
        <taxon>Metazoa</taxon>
        <taxon>Ecdysozoa</taxon>
        <taxon>Nematoda</taxon>
        <taxon>Chromadorea</taxon>
        <taxon>Rhabditida</taxon>
        <taxon>Tylenchina</taxon>
        <taxon>Panagrolaimomorpha</taxon>
        <taxon>Strongyloidoidea</taxon>
        <taxon>Steinernematidae</taxon>
        <taxon>Steinernema</taxon>
    </lineage>
</organism>
<protein>
    <submittedName>
        <fullName evidence="2">Uncharacterized protein</fullName>
    </submittedName>
</protein>
<feature type="region of interest" description="Disordered" evidence="1">
    <location>
        <begin position="99"/>
        <end position="127"/>
    </location>
</feature>
<dbReference type="Proteomes" id="UP001175271">
    <property type="component" value="Unassembled WGS sequence"/>
</dbReference>
<proteinExistence type="predicted"/>
<dbReference type="EMBL" id="JAUCMV010000002">
    <property type="protein sequence ID" value="KAK0415901.1"/>
    <property type="molecule type" value="Genomic_DNA"/>
</dbReference>
<comment type="caution">
    <text evidence="2">The sequence shown here is derived from an EMBL/GenBank/DDBJ whole genome shotgun (WGS) entry which is preliminary data.</text>
</comment>
<feature type="region of interest" description="Disordered" evidence="1">
    <location>
        <begin position="148"/>
        <end position="193"/>
    </location>
</feature>
<name>A0AA39I2T3_9BILA</name>
<accession>A0AA39I2T3</accession>
<dbReference type="AlphaFoldDB" id="A0AA39I2T3"/>
<sequence>MQNGGKMLWVLGRRIFAAFGRIWQLSCHRDGIGERRIGTCPSLYPGKMLVEFGSAALVTIITTASLSGLKATKRNAKSKNMEFTFEDASFKDSSSIMAKSGRAVQKRRSKTDEGSLQKSVSIASQDDRQHKEASYICLGVVKPAQPQQKFPRCSSTLSSGATPQATDDSLRSGPFDRSEDRKSSVNYENLPPAGLRKSRVDEYEPLTPFANVVSPGTTPFRLAPKIDNDSCLRPLKLSVTVPGGNCGTQDSVRFQRVF</sequence>
<feature type="compositionally biased region" description="Basic and acidic residues" evidence="1">
    <location>
        <begin position="168"/>
        <end position="183"/>
    </location>
</feature>
<feature type="compositionally biased region" description="Polar residues" evidence="1">
    <location>
        <begin position="148"/>
        <end position="167"/>
    </location>
</feature>
<keyword evidence="3" id="KW-1185">Reference proteome</keyword>
<evidence type="ECO:0000313" key="3">
    <source>
        <dbReference type="Proteomes" id="UP001175271"/>
    </source>
</evidence>
<gene>
    <name evidence="2" type="ORF">QR680_012183</name>
</gene>
<evidence type="ECO:0000256" key="1">
    <source>
        <dbReference type="SAM" id="MobiDB-lite"/>
    </source>
</evidence>
<evidence type="ECO:0000313" key="2">
    <source>
        <dbReference type="EMBL" id="KAK0415901.1"/>
    </source>
</evidence>
<reference evidence="2" key="1">
    <citation type="submission" date="2023-06" db="EMBL/GenBank/DDBJ databases">
        <title>Genomic analysis of the entomopathogenic nematode Steinernema hermaphroditum.</title>
        <authorList>
            <person name="Schwarz E.M."/>
            <person name="Heppert J.K."/>
            <person name="Baniya A."/>
            <person name="Schwartz H.T."/>
            <person name="Tan C.-H."/>
            <person name="Antoshechkin I."/>
            <person name="Sternberg P.W."/>
            <person name="Goodrich-Blair H."/>
            <person name="Dillman A.R."/>
        </authorList>
    </citation>
    <scope>NUCLEOTIDE SEQUENCE</scope>
    <source>
        <strain evidence="2">PS9179</strain>
        <tissue evidence="2">Whole animal</tissue>
    </source>
</reference>